<evidence type="ECO:0000256" key="4">
    <source>
        <dbReference type="ARBA" id="ARBA00022741"/>
    </source>
</evidence>
<evidence type="ECO:0000256" key="6">
    <source>
        <dbReference type="ARBA" id="ARBA00022927"/>
    </source>
</evidence>
<dbReference type="SMART" id="SM00957">
    <property type="entry name" value="SecA_DEAD"/>
    <property type="match status" value="1"/>
</dbReference>
<geneLocation type="plastid" evidence="14"/>
<keyword evidence="5 10" id="KW-0067">ATP-binding</keyword>
<dbReference type="PROSITE" id="PS51192">
    <property type="entry name" value="HELICASE_ATP_BIND_1"/>
    <property type="match status" value="1"/>
</dbReference>
<dbReference type="NCBIfam" id="TIGR00963">
    <property type="entry name" value="secA"/>
    <property type="match status" value="1"/>
</dbReference>
<dbReference type="GO" id="GO:0065002">
    <property type="term" value="P:intracellular protein transmembrane transport"/>
    <property type="evidence" value="ECO:0007669"/>
    <property type="project" value="UniProtKB-UniRule"/>
</dbReference>
<dbReference type="Pfam" id="PF07516">
    <property type="entry name" value="SecA_SW"/>
    <property type="match status" value="1"/>
</dbReference>
<dbReference type="GO" id="GO:0006605">
    <property type="term" value="P:protein targeting"/>
    <property type="evidence" value="ECO:0007669"/>
    <property type="project" value="UniProtKB-UniRule"/>
</dbReference>
<feature type="domain" description="SecA family profile" evidence="13">
    <location>
        <begin position="1"/>
        <end position="667"/>
    </location>
</feature>
<dbReference type="InterPro" id="IPR044722">
    <property type="entry name" value="SecA_SF2_C"/>
</dbReference>
<dbReference type="GO" id="GO:0005524">
    <property type="term" value="F:ATP binding"/>
    <property type="evidence" value="ECO:0007669"/>
    <property type="project" value="UniProtKB-UniRule"/>
</dbReference>
<dbReference type="PROSITE" id="PS51196">
    <property type="entry name" value="SECA_MOTOR_DEAD"/>
    <property type="match status" value="1"/>
</dbReference>
<feature type="binding site" evidence="10">
    <location>
        <position position="492"/>
    </location>
    <ligand>
        <name>ATP</name>
        <dbReference type="ChEBI" id="CHEBI:30616"/>
    </ligand>
</feature>
<keyword evidence="4 10" id="KW-0547">Nucleotide-binding</keyword>
<dbReference type="Pfam" id="PF21090">
    <property type="entry name" value="P-loop_SecA"/>
    <property type="match status" value="1"/>
</dbReference>
<accession>H9LST2</accession>
<comment type="subcellular location">
    <subcellularLocation>
        <location evidence="10">Cell membrane</location>
        <topology evidence="10">Peripheral membrane protein</topology>
        <orientation evidence="10">Cytoplasmic side</orientation>
    </subcellularLocation>
    <subcellularLocation>
        <location evidence="10">Cytoplasm</location>
    </subcellularLocation>
    <subcellularLocation>
        <location evidence="1">Membrane</location>
        <topology evidence="1">Peripheral membrane protein</topology>
    </subcellularLocation>
    <text evidence="10">Distribution is 50-50.</text>
</comment>
<dbReference type="SUPFAM" id="SSF81886">
    <property type="entry name" value="Helical scaffold and wing domains of SecA"/>
    <property type="match status" value="1"/>
</dbReference>
<dbReference type="Gene3D" id="1.10.3060.10">
    <property type="entry name" value="Helical scaffold and wing domains of SecA"/>
    <property type="match status" value="1"/>
</dbReference>
<dbReference type="InterPro" id="IPR011115">
    <property type="entry name" value="SecA_DEAD"/>
</dbReference>
<organism evidence="14">
    <name type="scientific">Emiliania huxleyi</name>
    <name type="common">Coccolithophore</name>
    <name type="synonym">Pontosphaera huxleyi</name>
    <dbReference type="NCBI Taxonomy" id="2903"/>
    <lineage>
        <taxon>Eukaryota</taxon>
        <taxon>Haptista</taxon>
        <taxon>Haptophyta</taxon>
        <taxon>Prymnesiophyceae</taxon>
        <taxon>Isochrysidales</taxon>
        <taxon>Noelaerhabdaceae</taxon>
        <taxon>Emiliania</taxon>
    </lineage>
</organism>
<reference evidence="14" key="1">
    <citation type="journal article" date="2012" name="J. Eukaryot. Microbiol.">
        <title>Twenty-Fold Difference in Evolutionary Rates between the Mitochondrial and Plastid Genomes of Species with Secondary Red Plastids.</title>
        <authorList>
            <person name="Smith D.R."/>
            <person name="Keeling P.J."/>
        </authorList>
    </citation>
    <scope>NUCLEOTIDE SEQUENCE</scope>
</reference>
<keyword evidence="9 10" id="KW-0472">Membrane</keyword>
<dbReference type="GeneID" id="3562474"/>
<dbReference type="SUPFAM" id="SSF52540">
    <property type="entry name" value="P-loop containing nucleoside triphosphate hydrolases"/>
    <property type="match status" value="2"/>
</dbReference>
<feature type="domain" description="Helicase ATP-binding" evidence="12">
    <location>
        <begin position="85"/>
        <end position="243"/>
    </location>
</feature>
<dbReference type="InterPro" id="IPR000185">
    <property type="entry name" value="SecA"/>
</dbReference>
<dbReference type="Gene3D" id="3.40.50.300">
    <property type="entry name" value="P-loop containing nucleotide triphosphate hydrolases"/>
    <property type="match status" value="2"/>
</dbReference>
<dbReference type="RefSeq" id="YP_277390.1">
    <property type="nucleotide sequence ID" value="NC_007288.1"/>
</dbReference>
<dbReference type="PANTHER" id="PTHR30612:SF0">
    <property type="entry name" value="CHLOROPLAST PROTEIN-TRANSPORTING ATPASE"/>
    <property type="match status" value="1"/>
</dbReference>
<feature type="binding site" evidence="10">
    <location>
        <position position="83"/>
    </location>
    <ligand>
        <name>ATP</name>
        <dbReference type="ChEBI" id="CHEBI:30616"/>
    </ligand>
</feature>
<dbReference type="EMBL" id="JN022705">
    <property type="protein sequence ID" value="AEI29550.1"/>
    <property type="molecule type" value="Genomic_DNA"/>
</dbReference>
<keyword evidence="8 10" id="KW-0811">Translocation</keyword>
<name>H9LST2_EMIHU</name>
<dbReference type="EC" id="7.4.2.8" evidence="10"/>
<dbReference type="InterPro" id="IPR011130">
    <property type="entry name" value="SecA_preprotein_X-link_dom"/>
</dbReference>
<dbReference type="InterPro" id="IPR020937">
    <property type="entry name" value="SecA_CS"/>
</dbReference>
<evidence type="ECO:0000256" key="7">
    <source>
        <dbReference type="ARBA" id="ARBA00022967"/>
    </source>
</evidence>
<evidence type="ECO:0000313" key="14">
    <source>
        <dbReference type="EMBL" id="AEI29550.1"/>
    </source>
</evidence>
<gene>
    <name evidence="10 14" type="primary">secA</name>
</gene>
<dbReference type="InterPro" id="IPR036670">
    <property type="entry name" value="SecA_X-link_sf"/>
</dbReference>
<dbReference type="InterPro" id="IPR014018">
    <property type="entry name" value="SecA_motor_DEAD"/>
</dbReference>
<evidence type="ECO:0000256" key="3">
    <source>
        <dbReference type="ARBA" id="ARBA00022448"/>
    </source>
</evidence>
<dbReference type="GO" id="GO:0017038">
    <property type="term" value="P:protein import"/>
    <property type="evidence" value="ECO:0007669"/>
    <property type="project" value="InterPro"/>
</dbReference>
<dbReference type="PRINTS" id="PR00906">
    <property type="entry name" value="SECA"/>
</dbReference>
<comment type="subunit">
    <text evidence="10">Monomer and homodimer. Part of the essential Sec protein translocation apparatus which comprises SecA, SecYEG and auxiliary proteins SecDF. Other proteins may also be involved.</text>
</comment>
<dbReference type="PANTHER" id="PTHR30612">
    <property type="entry name" value="SECA INNER MEMBRANE COMPONENT OF SEC PROTEIN SECRETION SYSTEM"/>
    <property type="match status" value="1"/>
</dbReference>
<dbReference type="InterPro" id="IPR027417">
    <property type="entry name" value="P-loop_NTPase"/>
</dbReference>
<evidence type="ECO:0000256" key="2">
    <source>
        <dbReference type="ARBA" id="ARBA00007650"/>
    </source>
</evidence>
<dbReference type="GO" id="GO:0005737">
    <property type="term" value="C:cytoplasm"/>
    <property type="evidence" value="ECO:0007669"/>
    <property type="project" value="UniProtKB-SubCell"/>
</dbReference>
<keyword evidence="14" id="KW-0934">Plastid</keyword>
<dbReference type="NCBIfam" id="NF009538">
    <property type="entry name" value="PRK12904.1"/>
    <property type="match status" value="1"/>
</dbReference>
<dbReference type="CDD" id="cd18803">
    <property type="entry name" value="SF2_C_secA"/>
    <property type="match status" value="1"/>
</dbReference>
<feature type="binding site" evidence="10">
    <location>
        <begin position="101"/>
        <end position="105"/>
    </location>
    <ligand>
        <name>ATP</name>
        <dbReference type="ChEBI" id="CHEBI:30616"/>
    </ligand>
</feature>
<evidence type="ECO:0000256" key="11">
    <source>
        <dbReference type="RuleBase" id="RU003874"/>
    </source>
</evidence>
<evidence type="ECO:0000256" key="10">
    <source>
        <dbReference type="HAMAP-Rule" id="MF_01382"/>
    </source>
</evidence>
<dbReference type="Pfam" id="PF01043">
    <property type="entry name" value="SecA_PP_bind"/>
    <property type="match status" value="1"/>
</dbReference>
<dbReference type="InterPro" id="IPR011116">
    <property type="entry name" value="SecA_Wing/Scaffold"/>
</dbReference>
<keyword evidence="10" id="KW-1003">Cell membrane</keyword>
<keyword evidence="3 10" id="KW-0813">Transport</keyword>
<dbReference type="CDD" id="cd17928">
    <property type="entry name" value="DEXDc_SecA"/>
    <property type="match status" value="1"/>
</dbReference>
<keyword evidence="7 10" id="KW-1278">Translocase</keyword>
<evidence type="ECO:0000256" key="1">
    <source>
        <dbReference type="ARBA" id="ARBA00004170"/>
    </source>
</evidence>
<keyword evidence="10" id="KW-0963">Cytoplasm</keyword>
<dbReference type="SMR" id="H9LST2"/>
<dbReference type="Gene3D" id="3.90.1440.10">
    <property type="entry name" value="SecA, preprotein cross-linking domain"/>
    <property type="match status" value="1"/>
</dbReference>
<dbReference type="PROSITE" id="PS01312">
    <property type="entry name" value="SECA"/>
    <property type="match status" value="1"/>
</dbReference>
<evidence type="ECO:0000259" key="13">
    <source>
        <dbReference type="PROSITE" id="PS51196"/>
    </source>
</evidence>
<dbReference type="FunFam" id="3.90.1440.10:FF:000003">
    <property type="entry name" value="Preprotein translocase SecA subunit"/>
    <property type="match status" value="1"/>
</dbReference>
<dbReference type="GO" id="GO:0005886">
    <property type="term" value="C:plasma membrane"/>
    <property type="evidence" value="ECO:0007669"/>
    <property type="project" value="UniProtKB-SubCell"/>
</dbReference>
<dbReference type="HAMAP" id="MF_01382">
    <property type="entry name" value="SecA"/>
    <property type="match status" value="1"/>
</dbReference>
<evidence type="ECO:0000256" key="8">
    <source>
        <dbReference type="ARBA" id="ARBA00023010"/>
    </source>
</evidence>
<dbReference type="SUPFAM" id="SSF81767">
    <property type="entry name" value="Pre-protein crosslinking domain of SecA"/>
    <property type="match status" value="1"/>
</dbReference>
<dbReference type="GO" id="GO:0008564">
    <property type="term" value="F:protein-exporting ATPase activity"/>
    <property type="evidence" value="ECO:0007669"/>
    <property type="project" value="UniProtKB-EC"/>
</dbReference>
<comment type="function">
    <text evidence="10">Part of the Sec protein translocase complex. Interacts with the SecYEG preprotein conducting channel. Has a central role in coupling the hydrolysis of ATP to the transfer of proteins into and across the cell membrane, serving as an ATP-driven molecular motor driving the stepwise translocation of polypeptide chains across the membrane.</text>
</comment>
<dbReference type="AlphaFoldDB" id="H9LST2"/>
<comment type="similarity">
    <text evidence="2 10 11">Belongs to the SecA family.</text>
</comment>
<sequence>MLEPFFKNYFNQSLTKYNSQVDAINNFGPMLSNLSDDEIRQRVQILKQQLLSNKNEADIICEVFAIVREATFRTLDIKHFDVQLIGGLVLNDGQIAEMKTGEGKTIVALLPTFLNALYGKGVHVVTVNDYLARRDAETVGRVHRFLGLTVGLIQEDMSPEERKQNYQCDVVYVTNNELGFDYLRDNMAFTQEEVVQRPLFYCVVDEVDSILIDEARTPLIISGPSEAPTQKYLQTSQLARVLQKNIHYIIDEKNQVVKLTDEGTLFCEQALKIADLYSPSDPWISYVLNSIKAKELFIRNTHYIVNVEEEVIIVDEFTGRTMAGRRWSDGLHQAIESKENLPIQDESQTLASITYQNLFLLYDKLSGMTGTAKTEELEFEKIYGLKVIPIPTHRDVKRKDFPDLVYKNQYLKWQAIANECIKMNEIDRPVLIGTTTIEKSELLAALLSEYNVPYRLLNARPENIESEAEIVSQAGCRGAITISTNMAGRGTDIALGGNLESLLKVKLKKFISDLVSADFSTVLKSAQFDEFLVSFVPVFETFGLSKLNESSVREDLLEYLNEGIIPDRSDITDFITAYNSFLKERAAILLEEKTLITKLGGLHVIGTERHESRRIDNQLRGRSGRQGDPGSSRFFLSLDDKLLRLFGGDQILNLLQNIGLEDDAPIQSPILTKSLESAQKKVEVYYFDSRKQLFEYDQALTMQRNGIYSERKRVLEKESLRDWIIEYGERSLYDITLAFSTNTNLALDKFFALKTQELLGMPYQVKWESAKGDINVLLNNLKHQFQVSYTLKEAQLEAIEPGIMRELERSFLLQQIDFSWKEHLQKISALRDSIRWRSYGQRDPLTDYKKESYSTFVTMLNRIRHQVIYFIFRSKITIDFE</sequence>
<dbReference type="Pfam" id="PF07517">
    <property type="entry name" value="SecA_DEAD"/>
    <property type="match status" value="1"/>
</dbReference>
<evidence type="ECO:0000256" key="5">
    <source>
        <dbReference type="ARBA" id="ARBA00022840"/>
    </source>
</evidence>
<comment type="catalytic activity">
    <reaction evidence="10">
        <text>ATP + H2O + cellular proteinSide 1 = ADP + phosphate + cellular proteinSide 2.</text>
        <dbReference type="EC" id="7.4.2.8"/>
    </reaction>
</comment>
<keyword evidence="6 10" id="KW-0653">Protein transport</keyword>
<proteinExistence type="inferred from homology"/>
<protein>
    <recommendedName>
        <fullName evidence="10 11">Protein translocase subunit SecA</fullName>
        <ecNumber evidence="10">7.4.2.8</ecNumber>
    </recommendedName>
</protein>
<dbReference type="InterPro" id="IPR014001">
    <property type="entry name" value="Helicase_ATP-bd"/>
</dbReference>
<dbReference type="InterPro" id="IPR036266">
    <property type="entry name" value="SecA_Wing/Scaffold_sf"/>
</dbReference>
<evidence type="ECO:0000256" key="9">
    <source>
        <dbReference type="ARBA" id="ARBA00023136"/>
    </source>
</evidence>
<evidence type="ECO:0000259" key="12">
    <source>
        <dbReference type="PROSITE" id="PS51192"/>
    </source>
</evidence>
<dbReference type="SMART" id="SM00958">
    <property type="entry name" value="SecA_PP_bind"/>
    <property type="match status" value="1"/>
</dbReference>